<dbReference type="PANTHER" id="PTHR34580">
    <property type="match status" value="1"/>
</dbReference>
<dbReference type="RefSeq" id="WP_349296263.1">
    <property type="nucleotide sequence ID" value="NZ_JBEDNQ010000001.1"/>
</dbReference>
<evidence type="ECO:0000259" key="4">
    <source>
        <dbReference type="Pfam" id="PF25583"/>
    </source>
</evidence>
<gene>
    <name evidence="5" type="ORF">WIS52_01725</name>
</gene>
<dbReference type="InterPro" id="IPR028349">
    <property type="entry name" value="PafC-like"/>
</dbReference>
<proteinExistence type="predicted"/>
<dbReference type="Pfam" id="PF19187">
    <property type="entry name" value="HTH_PafC"/>
    <property type="match status" value="1"/>
</dbReference>
<feature type="domain" description="PafC HTH" evidence="3">
    <location>
        <begin position="8"/>
        <end position="121"/>
    </location>
</feature>
<dbReference type="Pfam" id="PF25583">
    <property type="entry name" value="WCX"/>
    <property type="match status" value="1"/>
</dbReference>
<feature type="compositionally biased region" description="Low complexity" evidence="1">
    <location>
        <begin position="266"/>
        <end position="285"/>
    </location>
</feature>
<feature type="compositionally biased region" description="Pro residues" evidence="1">
    <location>
        <begin position="286"/>
        <end position="303"/>
    </location>
</feature>
<reference evidence="5 6" key="1">
    <citation type="submission" date="2024-03" db="EMBL/GenBank/DDBJ databases">
        <title>Draft genome sequence of Pseudonocardia nematodicida JCM 31783.</title>
        <authorList>
            <person name="Butdee W."/>
            <person name="Duangmal K."/>
        </authorList>
    </citation>
    <scope>NUCLEOTIDE SEQUENCE [LARGE SCALE GENOMIC DNA]</scope>
    <source>
        <strain evidence="5 6">JCM 31783</strain>
    </source>
</reference>
<keyword evidence="6" id="KW-1185">Reference proteome</keyword>
<feature type="domain" description="WYL" evidence="2">
    <location>
        <begin position="147"/>
        <end position="212"/>
    </location>
</feature>
<evidence type="ECO:0000259" key="3">
    <source>
        <dbReference type="Pfam" id="PF19187"/>
    </source>
</evidence>
<dbReference type="InterPro" id="IPR043839">
    <property type="entry name" value="PafC_HTH"/>
</dbReference>
<dbReference type="Pfam" id="PF13280">
    <property type="entry name" value="WYL"/>
    <property type="match status" value="1"/>
</dbReference>
<protein>
    <submittedName>
        <fullName evidence="5">WYL domain-containing protein</fullName>
    </submittedName>
</protein>
<dbReference type="EMBL" id="JBEDNQ010000001">
    <property type="protein sequence ID" value="MEQ3549175.1"/>
    <property type="molecule type" value="Genomic_DNA"/>
</dbReference>
<evidence type="ECO:0000259" key="2">
    <source>
        <dbReference type="Pfam" id="PF13280"/>
    </source>
</evidence>
<evidence type="ECO:0000313" key="5">
    <source>
        <dbReference type="EMBL" id="MEQ3549175.1"/>
    </source>
</evidence>
<feature type="region of interest" description="Disordered" evidence="1">
    <location>
        <begin position="212"/>
        <end position="234"/>
    </location>
</feature>
<dbReference type="PROSITE" id="PS52050">
    <property type="entry name" value="WYL"/>
    <property type="match status" value="1"/>
</dbReference>
<sequence length="366" mass="38498">MSGQGVAQRLPRLLSLVPYLRAHPGVPVAEAAADFGVDERQLRKDLELLWMCGLPGYGPGDLVDLSFAGDTVDVVFDAGLTRPLRLTTSEATALLVALRMLHQTPGVVDSDAVGRAIGKIEAAVGAAGPAGGLVAVENGVGERETTGVVRGALARGRALRILYFTAGRDAVSRRDVDPMRLVLVEGRGYLEAWCRRAEGVRLFRLDRVEQAEELDEPARPHPDAEPTDVSGGLFRPAEGQRAAVLELDPDAHWVAEYYPVDDWTTGAAAAGTTDPVGTDAAGDTPPGTPEPPRAGPTPAPPSSSPDARLRVLLRYSDPDWLVRLVLGLGGAARIVEPEELAGLVRARARAALDLADGTLADGTATG</sequence>
<organism evidence="5 6">
    <name type="scientific">Pseudonocardia nematodicida</name>
    <dbReference type="NCBI Taxonomy" id="1206997"/>
    <lineage>
        <taxon>Bacteria</taxon>
        <taxon>Bacillati</taxon>
        <taxon>Actinomycetota</taxon>
        <taxon>Actinomycetes</taxon>
        <taxon>Pseudonocardiales</taxon>
        <taxon>Pseudonocardiaceae</taxon>
        <taxon>Pseudonocardia</taxon>
    </lineage>
</organism>
<feature type="region of interest" description="Disordered" evidence="1">
    <location>
        <begin position="266"/>
        <end position="306"/>
    </location>
</feature>
<evidence type="ECO:0000256" key="1">
    <source>
        <dbReference type="SAM" id="MobiDB-lite"/>
    </source>
</evidence>
<dbReference type="InterPro" id="IPR026881">
    <property type="entry name" value="WYL_dom"/>
</dbReference>
<feature type="domain" description="WCX" evidence="4">
    <location>
        <begin position="304"/>
        <end position="352"/>
    </location>
</feature>
<dbReference type="PIRSF" id="PIRSF016838">
    <property type="entry name" value="PafC"/>
    <property type="match status" value="1"/>
</dbReference>
<dbReference type="InterPro" id="IPR057727">
    <property type="entry name" value="WCX_dom"/>
</dbReference>
<evidence type="ECO:0000313" key="6">
    <source>
        <dbReference type="Proteomes" id="UP001494902"/>
    </source>
</evidence>
<dbReference type="PANTHER" id="PTHR34580:SF1">
    <property type="entry name" value="PROTEIN PAFC"/>
    <property type="match status" value="1"/>
</dbReference>
<feature type="compositionally biased region" description="Basic and acidic residues" evidence="1">
    <location>
        <begin position="212"/>
        <end position="224"/>
    </location>
</feature>
<name>A0ABV1K3Z0_9PSEU</name>
<comment type="caution">
    <text evidence="5">The sequence shown here is derived from an EMBL/GenBank/DDBJ whole genome shotgun (WGS) entry which is preliminary data.</text>
</comment>
<dbReference type="InterPro" id="IPR051534">
    <property type="entry name" value="CBASS_pafABC_assoc_protein"/>
</dbReference>
<accession>A0ABV1K3Z0</accession>
<dbReference type="Proteomes" id="UP001494902">
    <property type="component" value="Unassembled WGS sequence"/>
</dbReference>